<dbReference type="Pfam" id="PF14223">
    <property type="entry name" value="Retrotran_gag_2"/>
    <property type="match status" value="1"/>
</dbReference>
<dbReference type="InterPro" id="IPR036397">
    <property type="entry name" value="RNaseH_sf"/>
</dbReference>
<keyword evidence="2" id="KW-0479">Metal-binding</keyword>
<evidence type="ECO:0000313" key="10">
    <source>
        <dbReference type="Proteomes" id="UP000242715"/>
    </source>
</evidence>
<dbReference type="InterPro" id="IPR001584">
    <property type="entry name" value="Integrase_cat-core"/>
</dbReference>
<dbReference type="Pfam" id="PF00665">
    <property type="entry name" value="rve"/>
    <property type="match status" value="1"/>
</dbReference>
<dbReference type="GO" id="GO:0004190">
    <property type="term" value="F:aspartic-type endopeptidase activity"/>
    <property type="evidence" value="ECO:0007669"/>
    <property type="project" value="UniProtKB-KW"/>
</dbReference>
<dbReference type="PROSITE" id="PS50994">
    <property type="entry name" value="INTEGRASE"/>
    <property type="match status" value="1"/>
</dbReference>
<evidence type="ECO:0000256" key="2">
    <source>
        <dbReference type="ARBA" id="ARBA00022723"/>
    </source>
</evidence>
<dbReference type="InterPro" id="IPR012337">
    <property type="entry name" value="RNaseH-like_sf"/>
</dbReference>
<dbReference type="CDD" id="cd09272">
    <property type="entry name" value="RNase_HI_RT_Ty1"/>
    <property type="match status" value="1"/>
</dbReference>
<dbReference type="PROSITE" id="PS50158">
    <property type="entry name" value="ZF_CCHC"/>
    <property type="match status" value="1"/>
</dbReference>
<dbReference type="SMART" id="SM00343">
    <property type="entry name" value="ZnF_C2HC"/>
    <property type="match status" value="1"/>
</dbReference>
<keyword evidence="10" id="KW-1185">Reference proteome</keyword>
<keyword evidence="3" id="KW-0064">Aspartyl protease</keyword>
<keyword evidence="5" id="KW-0862">Zinc</keyword>
<evidence type="ECO:0000256" key="6">
    <source>
        <dbReference type="SAM" id="MobiDB-lite"/>
    </source>
</evidence>
<dbReference type="Pfam" id="PF07727">
    <property type="entry name" value="RVT_2"/>
    <property type="match status" value="1"/>
</dbReference>
<keyword evidence="5" id="KW-0863">Zinc-finger</keyword>
<dbReference type="AlphaFoldDB" id="A0A2Z6MJ02"/>
<dbReference type="PANTHER" id="PTHR42648">
    <property type="entry name" value="TRANSPOSASE, PUTATIVE-RELATED"/>
    <property type="match status" value="1"/>
</dbReference>
<dbReference type="GO" id="GO:0008270">
    <property type="term" value="F:zinc ion binding"/>
    <property type="evidence" value="ECO:0007669"/>
    <property type="project" value="UniProtKB-KW"/>
</dbReference>
<evidence type="ECO:0000259" key="7">
    <source>
        <dbReference type="PROSITE" id="PS50158"/>
    </source>
</evidence>
<feature type="domain" description="CCHC-type" evidence="7">
    <location>
        <begin position="205"/>
        <end position="220"/>
    </location>
</feature>
<dbReference type="InterPro" id="IPR043502">
    <property type="entry name" value="DNA/RNA_pol_sf"/>
</dbReference>
<dbReference type="GO" id="GO:0003676">
    <property type="term" value="F:nucleic acid binding"/>
    <property type="evidence" value="ECO:0007669"/>
    <property type="project" value="InterPro"/>
</dbReference>
<reference evidence="10" key="1">
    <citation type="journal article" date="2017" name="Front. Plant Sci.">
        <title>Climate Clever Clovers: New Paradigm to Reduce the Environmental Footprint of Ruminants by Breeding Low Methanogenic Forages Utilizing Haplotype Variation.</title>
        <authorList>
            <person name="Kaur P."/>
            <person name="Appels R."/>
            <person name="Bayer P.E."/>
            <person name="Keeble-Gagnere G."/>
            <person name="Wang J."/>
            <person name="Hirakawa H."/>
            <person name="Shirasawa K."/>
            <person name="Vercoe P."/>
            <person name="Stefanova K."/>
            <person name="Durmic Z."/>
            <person name="Nichols P."/>
            <person name="Revell C."/>
            <person name="Isobe S.N."/>
            <person name="Edwards D."/>
            <person name="Erskine W."/>
        </authorList>
    </citation>
    <scope>NUCLEOTIDE SEQUENCE [LARGE SCALE GENOMIC DNA]</scope>
    <source>
        <strain evidence="10">cv. Daliak</strain>
    </source>
</reference>
<proteinExistence type="predicted"/>
<sequence>MVESSDFAKLAIPKFDGFYDHCAMLMENLLRSKEYWSLIETGVLTAPANATAEQRNLANASKLTDLKRAQLQTLRMDFEVLAMRESETIDEYFARTMEIAKKMTSYGERVTQVTIVEKILRSLTAKFNFVVCSIEQSNDVTTFSIDELQSSSIVQEQRMKSQQISHEEQALKVANGGRGSGISRGKSSSRGGHGRGRMAKETIECFKCHKLGHYRSECPEWEENANYAEFLDEEETLLMARTNTDESKNETWFLDSGCSNHMVGNKDWLYEFDESYRDSVKLGDEGLNTLARKEMVKGLPPLEELDENFEDCLTGKQHRDAIPKQVVWRAKLKLELVHSDICGPLNPISNGGNRHFITFTDDFSRKTWTYFLKEKSSSLDTFKLFKLMVEKESGCAIQILRTDRGREFLSTAFNDFCSNQGIKRQLTTAYTPQQNGVSERKNRTLLNMVRSMIAGTGRGVPKVFWPEAVKWATYVMNRSPTLSIKDITPEEAWSGIKPSVHHFRVFGCIAFAHIPDKQITKFNDKSIKYVHLGVSEESKAYKLYDPIKNKIIISRDVVFEENQSWEWNNEGTKKTDKQDSDDDIEVETTPIANIPTVNTITIPENDHMIVEDTSSDDEAAEPSKVSTTRIRIPSVRLRDYVTGSDLEEEKAMENLHNLVVYTTSNDPKSFVEAGKLDVWRRAMDQEIEAIESNMTWELTTLPEGANTIGVKWIYKTKHNEKGEIEKHKARLVAKGYSQKHGVEYDEVFAPVAWWDTIRAILALAAKENWKIFQLDVKSAFLHGELTEDIYVEQPLDGIFIHQHKYAMEILKRFGMENCNNVSGPIVLGCKLDKDKNGSATDAKRFKLMVGCLMYLLATRPDLAYYICLVARFMERPTDMHVAAMKRIMRYLKGTLTDGIMYKHTDDKRIELVGWSDSDYTGDLNDRKSTSGYVFMLGTCAISWCSKKQSIVTLSTTEAEYVAVVVCACQCIWLKNVLNHLQITHNNGIVIYCDNSSSIKLSKNPIMHGRCKHIDVRFHFLRNLTKDGIVEMKHCKSQEQLTDLMTKPLKLEAFLKLKEGLGMQSA</sequence>
<dbReference type="SUPFAM" id="SSF53098">
    <property type="entry name" value="Ribonuclease H-like"/>
    <property type="match status" value="1"/>
</dbReference>
<dbReference type="Gene3D" id="3.30.420.10">
    <property type="entry name" value="Ribonuclease H-like superfamily/Ribonuclease H"/>
    <property type="match status" value="1"/>
</dbReference>
<dbReference type="InterPro" id="IPR001878">
    <property type="entry name" value="Znf_CCHC"/>
</dbReference>
<keyword evidence="4" id="KW-0378">Hydrolase</keyword>
<evidence type="ECO:0000256" key="4">
    <source>
        <dbReference type="ARBA" id="ARBA00022801"/>
    </source>
</evidence>
<protein>
    <recommendedName>
        <fullName evidence="11">Integrase catalytic domain-containing protein</fullName>
    </recommendedName>
</protein>
<dbReference type="InterPro" id="IPR054722">
    <property type="entry name" value="PolX-like_BBD"/>
</dbReference>
<dbReference type="EMBL" id="DF973465">
    <property type="protein sequence ID" value="GAU31691.1"/>
    <property type="molecule type" value="Genomic_DNA"/>
</dbReference>
<feature type="region of interest" description="Disordered" evidence="6">
    <location>
        <begin position="173"/>
        <end position="196"/>
    </location>
</feature>
<gene>
    <name evidence="9" type="ORF">TSUD_63250</name>
</gene>
<name>A0A2Z6MJ02_TRISU</name>
<dbReference type="SUPFAM" id="SSF57756">
    <property type="entry name" value="Retrovirus zinc finger-like domains"/>
    <property type="match status" value="1"/>
</dbReference>
<dbReference type="OrthoDB" id="913746at2759"/>
<evidence type="ECO:0008006" key="11">
    <source>
        <dbReference type="Google" id="ProtNLM"/>
    </source>
</evidence>
<accession>A0A2Z6MJ02</accession>
<evidence type="ECO:0000256" key="5">
    <source>
        <dbReference type="PROSITE-ProRule" id="PRU00047"/>
    </source>
</evidence>
<feature type="domain" description="Integrase catalytic" evidence="8">
    <location>
        <begin position="319"/>
        <end position="497"/>
    </location>
</feature>
<dbReference type="PANTHER" id="PTHR42648:SF18">
    <property type="entry name" value="RETROTRANSPOSON, UNCLASSIFIED-LIKE PROTEIN"/>
    <property type="match status" value="1"/>
</dbReference>
<dbReference type="SUPFAM" id="SSF56672">
    <property type="entry name" value="DNA/RNA polymerases"/>
    <property type="match status" value="1"/>
</dbReference>
<dbReference type="Pfam" id="PF25597">
    <property type="entry name" value="SH3_retrovirus"/>
    <property type="match status" value="1"/>
</dbReference>
<evidence type="ECO:0000313" key="9">
    <source>
        <dbReference type="EMBL" id="GAU31691.1"/>
    </source>
</evidence>
<evidence type="ECO:0000256" key="1">
    <source>
        <dbReference type="ARBA" id="ARBA00022670"/>
    </source>
</evidence>
<dbReference type="Gene3D" id="4.10.60.10">
    <property type="entry name" value="Zinc finger, CCHC-type"/>
    <property type="match status" value="1"/>
</dbReference>
<dbReference type="InterPro" id="IPR057670">
    <property type="entry name" value="SH3_retrovirus"/>
</dbReference>
<dbReference type="GO" id="GO:0006508">
    <property type="term" value="P:proteolysis"/>
    <property type="evidence" value="ECO:0007669"/>
    <property type="project" value="UniProtKB-KW"/>
</dbReference>
<keyword evidence="1" id="KW-0645">Protease</keyword>
<dbReference type="InterPro" id="IPR013103">
    <property type="entry name" value="RVT_2"/>
</dbReference>
<dbReference type="Proteomes" id="UP000242715">
    <property type="component" value="Unassembled WGS sequence"/>
</dbReference>
<dbReference type="GO" id="GO:0015074">
    <property type="term" value="P:DNA integration"/>
    <property type="evidence" value="ECO:0007669"/>
    <property type="project" value="InterPro"/>
</dbReference>
<dbReference type="Pfam" id="PF22936">
    <property type="entry name" value="Pol_BBD"/>
    <property type="match status" value="1"/>
</dbReference>
<dbReference type="InterPro" id="IPR036875">
    <property type="entry name" value="Znf_CCHC_sf"/>
</dbReference>
<evidence type="ECO:0000259" key="8">
    <source>
        <dbReference type="PROSITE" id="PS50994"/>
    </source>
</evidence>
<dbReference type="InterPro" id="IPR039537">
    <property type="entry name" value="Retrotran_Ty1/copia-like"/>
</dbReference>
<evidence type="ECO:0000256" key="3">
    <source>
        <dbReference type="ARBA" id="ARBA00022750"/>
    </source>
</evidence>
<organism evidence="9 10">
    <name type="scientific">Trifolium subterraneum</name>
    <name type="common">Subterranean clover</name>
    <dbReference type="NCBI Taxonomy" id="3900"/>
    <lineage>
        <taxon>Eukaryota</taxon>
        <taxon>Viridiplantae</taxon>
        <taxon>Streptophyta</taxon>
        <taxon>Embryophyta</taxon>
        <taxon>Tracheophyta</taxon>
        <taxon>Spermatophyta</taxon>
        <taxon>Magnoliopsida</taxon>
        <taxon>eudicotyledons</taxon>
        <taxon>Gunneridae</taxon>
        <taxon>Pentapetalae</taxon>
        <taxon>rosids</taxon>
        <taxon>fabids</taxon>
        <taxon>Fabales</taxon>
        <taxon>Fabaceae</taxon>
        <taxon>Papilionoideae</taxon>
        <taxon>50 kb inversion clade</taxon>
        <taxon>NPAAA clade</taxon>
        <taxon>Hologalegina</taxon>
        <taxon>IRL clade</taxon>
        <taxon>Trifolieae</taxon>
        <taxon>Trifolium</taxon>
    </lineage>
</organism>